<evidence type="ECO:0000313" key="3">
    <source>
        <dbReference type="EMBL" id="JAN98955.1"/>
    </source>
</evidence>
<dbReference type="GO" id="GO:0032465">
    <property type="term" value="P:regulation of cytokinesis"/>
    <property type="evidence" value="ECO:0007669"/>
    <property type="project" value="InterPro"/>
</dbReference>
<feature type="coiled-coil region" evidence="1">
    <location>
        <begin position="644"/>
        <end position="700"/>
    </location>
</feature>
<sequence length="1013" mass="113107">MEEYEEFCEKTLARIQEASLSTESFLPAQSESISLIRFHGVAVLSPLLNIEKRKEIQQEKQKALHVEARKQVNRKKALLTRVQEILENVQVRKARKASDFDQWEAETAYSNAEVRNLNVPAVFPNSLPSPSEHPTLARLEKTAGVSPTDNEDQQRPNGIELARDTEGSNSPKQCDKSSSSQAETETSPKISATPKGTLTSDSLVSRAEEQDPPVLAEVTLDPYVMSLQNLMKKSKEYTEREQSGRSLRSSTRRNINESPSDKENDAVTVSECVKEKAPLTGKRCGSAIPDKLSLNKSNVLLQGACSQPGSTNTSVLASFSKVDIPVQTGHPTVPHSEADFKVIPTFITENNVIKSLTGSYAKLPSPEPSVSPKMHRRHSRPSSACHILINNPINACELSPKGKEQMVNIIIPDTDEKTSVSETVPKLPLDLAGVCSSKTYVSKNASEAIEDVAVGKSSQVCQSLGNQLENKVTHGLFAVEGQLTSDARGTHKMNNTCSTGPKLQGPYVIPSQCIASQNLETVSGFRSGSVLEKNSCNSQMELNKSYNVKNPSPLLMQNQNPGQQMDTPMVSCGNEQLLDNSLEKVKRRLDLDMDGVQKENCPYVITTRIAEQERQYLPEKRYPKGSSLYIYKNKILETSTKEGEELLKSKMLAFEEMRKRLEEQHAQQLSLLIAEQEREQERLQKEIEEQEKILKEKKVITTEVSELNINHTVELEWRKISDSGLLETVLSQVDSFRTSNSQNSGFTNSALQYSCGSANEAPFYLWGSTSGATKLSVPRPFGRGQPRCTQVFDPEVQVKFNKITAVAKGFLIRRLMQTDKLKQLRQTVKDTMEFIRSFQSEAPLKRGIVSAQDASLQERVLAQLRAALYGIHDIFFVMDAAERMSILQHDREVRKEKMLRQMDKMKSPRVALSAATQKSLDRKKYMKVAEMRMPNKKFLVKQSPSETRVLQPNQGQNAPVHRLLSRQGTPKTSMKGVVQNRQKPSQSRVPSRAPVSGVYAGRIQRRRPNVATI</sequence>
<dbReference type="Pfam" id="PF16025">
    <property type="entry name" value="CaM_bind"/>
    <property type="match status" value="1"/>
</dbReference>
<feature type="compositionally biased region" description="Polar residues" evidence="2">
    <location>
        <begin position="244"/>
        <end position="258"/>
    </location>
</feature>
<feature type="compositionally biased region" description="Polar residues" evidence="2">
    <location>
        <begin position="167"/>
        <end position="198"/>
    </location>
</feature>
<gene>
    <name evidence="3" type="primary">CCP110</name>
</gene>
<evidence type="ECO:0000256" key="1">
    <source>
        <dbReference type="SAM" id="Coils"/>
    </source>
</evidence>
<name>A0A0P6J3Z8_HETGA</name>
<accession>A0A0P6J3Z8</accession>
<dbReference type="AlphaFoldDB" id="A0A0P6J3Z8"/>
<dbReference type="GO" id="GO:0032053">
    <property type="term" value="P:ciliary basal body organization"/>
    <property type="evidence" value="ECO:0007669"/>
    <property type="project" value="TreeGrafter"/>
</dbReference>
<feature type="compositionally biased region" description="Basic and acidic residues" evidence="2">
    <location>
        <begin position="234"/>
        <end position="243"/>
    </location>
</feature>
<reference evidence="3" key="1">
    <citation type="submission" date="2015-10" db="EMBL/GenBank/DDBJ databases">
        <title>FRAMA: From RNA-seq data to annotated mRNA assemblies.</title>
        <authorList>
            <person name="Bens M."/>
            <person name="Sahm A."/>
            <person name="Jahn N."/>
            <person name="Morhart M."/>
            <person name="Holtze S."/>
            <person name="Hildebrandt T.B."/>
            <person name="Platzer M."/>
            <person name="Szafranski K."/>
        </authorList>
    </citation>
    <scope>NUCLEOTIDE SEQUENCE</scope>
    <source>
        <tissue evidence="3">Kidney</tissue>
    </source>
</reference>
<protein>
    <submittedName>
        <fullName evidence="3">Centriolar coiled-coil protein of 110 kDa isoform 2</fullName>
    </submittedName>
</protein>
<organism evidence="3">
    <name type="scientific">Heterocephalus glaber</name>
    <name type="common">Naked mole rat</name>
    <dbReference type="NCBI Taxonomy" id="10181"/>
    <lineage>
        <taxon>Eukaryota</taxon>
        <taxon>Metazoa</taxon>
        <taxon>Chordata</taxon>
        <taxon>Craniata</taxon>
        <taxon>Vertebrata</taxon>
        <taxon>Euteleostomi</taxon>
        <taxon>Mammalia</taxon>
        <taxon>Eutheria</taxon>
        <taxon>Euarchontoglires</taxon>
        <taxon>Glires</taxon>
        <taxon>Rodentia</taxon>
        <taxon>Hystricomorpha</taxon>
        <taxon>Bathyergidae</taxon>
        <taxon>Heterocephalus</taxon>
    </lineage>
</organism>
<dbReference type="GO" id="GO:0007099">
    <property type="term" value="P:centriole replication"/>
    <property type="evidence" value="ECO:0007669"/>
    <property type="project" value="InterPro"/>
</dbReference>
<dbReference type="OMA" id="QFKSNGV"/>
<feature type="compositionally biased region" description="Polar residues" evidence="2">
    <location>
        <begin position="979"/>
        <end position="989"/>
    </location>
</feature>
<feature type="region of interest" description="Disordered" evidence="2">
    <location>
        <begin position="965"/>
        <end position="995"/>
    </location>
</feature>
<dbReference type="InterPro" id="IPR033207">
    <property type="entry name" value="CCP110"/>
</dbReference>
<dbReference type="GO" id="GO:1903723">
    <property type="term" value="P:negative regulation of centriole elongation"/>
    <property type="evidence" value="ECO:0007669"/>
    <property type="project" value="TreeGrafter"/>
</dbReference>
<evidence type="ECO:0000256" key="2">
    <source>
        <dbReference type="SAM" id="MobiDB-lite"/>
    </source>
</evidence>
<dbReference type="EMBL" id="GEBF01004677">
    <property type="protein sequence ID" value="JAN98955.1"/>
    <property type="molecule type" value="Transcribed_RNA"/>
</dbReference>
<dbReference type="GO" id="GO:0005814">
    <property type="term" value="C:centriole"/>
    <property type="evidence" value="ECO:0007669"/>
    <property type="project" value="InterPro"/>
</dbReference>
<feature type="region of interest" description="Disordered" evidence="2">
    <location>
        <begin position="161"/>
        <end position="198"/>
    </location>
</feature>
<dbReference type="PANTHER" id="PTHR13594">
    <property type="entry name" value="CENTRIOLAR COILED-COIL PROTEIN OF 110 KDA"/>
    <property type="match status" value="1"/>
</dbReference>
<keyword evidence="1" id="KW-0175">Coiled coil</keyword>
<dbReference type="PANTHER" id="PTHR13594:SF1">
    <property type="entry name" value="CENTRIOLAR COILED-COIL PROTEIN OF 110 KDA"/>
    <property type="match status" value="1"/>
</dbReference>
<proteinExistence type="predicted"/>
<feature type="region of interest" description="Disordered" evidence="2">
    <location>
        <begin position="234"/>
        <end position="267"/>
    </location>
</feature>